<name>A0ABQ2DEP1_9DEIO</name>
<gene>
    <name evidence="4" type="ORF">GCM10008938_47040</name>
</gene>
<dbReference type="InterPro" id="IPR000551">
    <property type="entry name" value="MerR-type_HTH_dom"/>
</dbReference>
<keyword evidence="1" id="KW-0238">DNA-binding</keyword>
<evidence type="ECO:0000313" key="4">
    <source>
        <dbReference type="EMBL" id="GGJ55462.1"/>
    </source>
</evidence>
<evidence type="ECO:0000256" key="2">
    <source>
        <dbReference type="SAM" id="Coils"/>
    </source>
</evidence>
<evidence type="ECO:0000259" key="3">
    <source>
        <dbReference type="PROSITE" id="PS50937"/>
    </source>
</evidence>
<feature type="domain" description="HTH merR-type" evidence="3">
    <location>
        <begin position="1"/>
        <end position="71"/>
    </location>
</feature>
<dbReference type="PROSITE" id="PS00552">
    <property type="entry name" value="HTH_MERR_1"/>
    <property type="match status" value="1"/>
</dbReference>
<keyword evidence="2" id="KW-0175">Coiled coil</keyword>
<dbReference type="SUPFAM" id="SSF55136">
    <property type="entry name" value="Probable bacterial effector-binding domain"/>
    <property type="match status" value="1"/>
</dbReference>
<dbReference type="SUPFAM" id="SSF46955">
    <property type="entry name" value="Putative DNA-binding domain"/>
    <property type="match status" value="1"/>
</dbReference>
<dbReference type="Gene3D" id="3.20.80.10">
    <property type="entry name" value="Regulatory factor, effector binding domain"/>
    <property type="match status" value="1"/>
</dbReference>
<keyword evidence="5" id="KW-1185">Reference proteome</keyword>
<sequence length="283" mass="32608">MFKVGEFSRIAQVSTRLLRHYDHIGLFTPEHQDPHTGYRHYTASQLPTLHRILALRDLGLSLDQIDRVMQQQLDVQEIRGMLLLKKQQLEQSIQEEIQKLQRVESRLRQVEKEGTFETESVVLRSFPEQRLLSYRQVFPTRPDGLQAMWKLANSLPAGGKPSQGAFTVVFHTMDIADENLDVELGFLLPEGQQGLSFPTDLSLQESTIEAHGTVATLYRHGWHDQNLDCMFSLAQWMEVHGYRFAGHLREVYIKPPLQGRETESVAELQWPVEKIHPPILPLN</sequence>
<dbReference type="InterPro" id="IPR011256">
    <property type="entry name" value="Reg_factor_effector_dom_sf"/>
</dbReference>
<dbReference type="Gene3D" id="1.10.1660.10">
    <property type="match status" value="1"/>
</dbReference>
<dbReference type="PANTHER" id="PTHR30204:SF97">
    <property type="entry name" value="MERR FAMILY REGULATORY PROTEIN"/>
    <property type="match status" value="1"/>
</dbReference>
<reference evidence="5" key="1">
    <citation type="journal article" date="2019" name="Int. J. Syst. Evol. Microbiol.">
        <title>The Global Catalogue of Microorganisms (GCM) 10K type strain sequencing project: providing services to taxonomists for standard genome sequencing and annotation.</title>
        <authorList>
            <consortium name="The Broad Institute Genomics Platform"/>
            <consortium name="The Broad Institute Genome Sequencing Center for Infectious Disease"/>
            <person name="Wu L."/>
            <person name="Ma J."/>
        </authorList>
    </citation>
    <scope>NUCLEOTIDE SEQUENCE [LARGE SCALE GENOMIC DNA]</scope>
    <source>
        <strain evidence="5">JCM 14370</strain>
    </source>
</reference>
<dbReference type="SMART" id="SM00422">
    <property type="entry name" value="HTH_MERR"/>
    <property type="match status" value="1"/>
</dbReference>
<feature type="coiled-coil region" evidence="2">
    <location>
        <begin position="83"/>
        <end position="113"/>
    </location>
</feature>
<dbReference type="PROSITE" id="PS50937">
    <property type="entry name" value="HTH_MERR_2"/>
    <property type="match status" value="1"/>
</dbReference>
<proteinExistence type="predicted"/>
<dbReference type="Pfam" id="PF13411">
    <property type="entry name" value="MerR_1"/>
    <property type="match status" value="1"/>
</dbReference>
<dbReference type="PANTHER" id="PTHR30204">
    <property type="entry name" value="REDOX-CYCLING DRUG-SENSING TRANSCRIPTIONAL ACTIVATOR SOXR"/>
    <property type="match status" value="1"/>
</dbReference>
<organism evidence="4 5">
    <name type="scientific">Deinococcus roseus</name>
    <dbReference type="NCBI Taxonomy" id="392414"/>
    <lineage>
        <taxon>Bacteria</taxon>
        <taxon>Thermotogati</taxon>
        <taxon>Deinococcota</taxon>
        <taxon>Deinococci</taxon>
        <taxon>Deinococcales</taxon>
        <taxon>Deinococcaceae</taxon>
        <taxon>Deinococcus</taxon>
    </lineage>
</organism>
<evidence type="ECO:0000313" key="5">
    <source>
        <dbReference type="Proteomes" id="UP000632222"/>
    </source>
</evidence>
<dbReference type="Proteomes" id="UP000632222">
    <property type="component" value="Unassembled WGS sequence"/>
</dbReference>
<evidence type="ECO:0000256" key="1">
    <source>
        <dbReference type="ARBA" id="ARBA00023125"/>
    </source>
</evidence>
<comment type="caution">
    <text evidence="4">The sequence shown here is derived from an EMBL/GenBank/DDBJ whole genome shotgun (WGS) entry which is preliminary data.</text>
</comment>
<dbReference type="InterPro" id="IPR009061">
    <property type="entry name" value="DNA-bd_dom_put_sf"/>
</dbReference>
<dbReference type="RefSeq" id="WP_189007948.1">
    <property type="nucleotide sequence ID" value="NZ_BMOD01000033.1"/>
</dbReference>
<dbReference type="CDD" id="cd01107">
    <property type="entry name" value="HTH_BmrR"/>
    <property type="match status" value="1"/>
</dbReference>
<dbReference type="InterPro" id="IPR047057">
    <property type="entry name" value="MerR_fam"/>
</dbReference>
<protein>
    <submittedName>
        <fullName evidence="4">MerR family transcriptional regulator</fullName>
    </submittedName>
</protein>
<dbReference type="EMBL" id="BMOD01000033">
    <property type="protein sequence ID" value="GGJ55462.1"/>
    <property type="molecule type" value="Genomic_DNA"/>
</dbReference>
<accession>A0ABQ2DEP1</accession>